<organism evidence="1 2">
    <name type="scientific">Corynebacterium pilosum</name>
    <dbReference type="NCBI Taxonomy" id="35756"/>
    <lineage>
        <taxon>Bacteria</taxon>
        <taxon>Bacillati</taxon>
        <taxon>Actinomycetota</taxon>
        <taxon>Actinomycetes</taxon>
        <taxon>Mycobacteriales</taxon>
        <taxon>Corynebacteriaceae</taxon>
        <taxon>Corynebacterium</taxon>
    </lineage>
</organism>
<evidence type="ECO:0000313" key="2">
    <source>
        <dbReference type="Proteomes" id="UP000254467"/>
    </source>
</evidence>
<gene>
    <name evidence="1" type="ORF">NCTC11862_01408</name>
</gene>
<dbReference type="Proteomes" id="UP000254467">
    <property type="component" value="Unassembled WGS sequence"/>
</dbReference>
<dbReference type="OrthoDB" id="4415055at2"/>
<protein>
    <submittedName>
        <fullName evidence="1">Uncharacterized protein</fullName>
    </submittedName>
</protein>
<proteinExistence type="predicted"/>
<dbReference type="RefSeq" id="WP_018581612.1">
    <property type="nucleotide sequence ID" value="NZ_LDYD01000005.1"/>
</dbReference>
<accession>A0A376CNC7</accession>
<dbReference type="EMBL" id="UFXQ01000001">
    <property type="protein sequence ID" value="STC69609.1"/>
    <property type="molecule type" value="Genomic_DNA"/>
</dbReference>
<dbReference type="AlphaFoldDB" id="A0A376CNC7"/>
<name>A0A376CNC7_9CORY</name>
<dbReference type="STRING" id="35756.GCA_001044155_00872"/>
<sequence length="232" mass="25690">MEDPTRIPRVLEELRTTWEGQPNISLPTLFGILANRGVAWGTTDEELIAALREEALRHPADLPRDESGRATTSALVTTTNPDLRVTCTPTEVIVRVASESQRQPGVWGYAALRPTGPGRLLVLTDHEGIEHKLGIVTLITVLDDENTRATTLDGLERADRDNREWLITTTDGRRHVLGHSLSTWDAQRRHVDTSTKKWTRVATCSVGQPLVVDTPQGQEELGIVDTVVLLED</sequence>
<evidence type="ECO:0000313" key="1">
    <source>
        <dbReference type="EMBL" id="STC69609.1"/>
    </source>
</evidence>
<keyword evidence="2" id="KW-1185">Reference proteome</keyword>
<reference evidence="1 2" key="1">
    <citation type="submission" date="2018-06" db="EMBL/GenBank/DDBJ databases">
        <authorList>
            <consortium name="Pathogen Informatics"/>
            <person name="Doyle S."/>
        </authorList>
    </citation>
    <scope>NUCLEOTIDE SEQUENCE [LARGE SCALE GENOMIC DNA]</scope>
    <source>
        <strain evidence="1 2">NCTC11862</strain>
    </source>
</reference>